<dbReference type="Gene3D" id="3.40.640.10">
    <property type="entry name" value="Type I PLP-dependent aspartate aminotransferase-like (Major domain)"/>
    <property type="match status" value="1"/>
</dbReference>
<dbReference type="HOGENOM" id="CLU_016922_1_0_5"/>
<dbReference type="InterPro" id="IPR015422">
    <property type="entry name" value="PyrdxlP-dep_Trfase_small"/>
</dbReference>
<dbReference type="Pfam" id="PF00202">
    <property type="entry name" value="Aminotran_3"/>
    <property type="match status" value="1"/>
</dbReference>
<evidence type="ECO:0000256" key="2">
    <source>
        <dbReference type="ARBA" id="ARBA00022898"/>
    </source>
</evidence>
<dbReference type="GO" id="GO:0030170">
    <property type="term" value="F:pyridoxal phosphate binding"/>
    <property type="evidence" value="ECO:0007669"/>
    <property type="project" value="InterPro"/>
</dbReference>
<dbReference type="InterPro" id="IPR015421">
    <property type="entry name" value="PyrdxlP-dep_Trfase_major"/>
</dbReference>
<organism evidence="4 5">
    <name type="scientific">Sphingopyxis fribergensis</name>
    <dbReference type="NCBI Taxonomy" id="1515612"/>
    <lineage>
        <taxon>Bacteria</taxon>
        <taxon>Pseudomonadati</taxon>
        <taxon>Pseudomonadota</taxon>
        <taxon>Alphaproteobacteria</taxon>
        <taxon>Sphingomonadales</taxon>
        <taxon>Sphingomonadaceae</taxon>
        <taxon>Sphingopyxis</taxon>
    </lineage>
</organism>
<gene>
    <name evidence="4" type="ORF">SKP52_09550</name>
</gene>
<keyword evidence="5" id="KW-1185">Reference proteome</keyword>
<evidence type="ECO:0000313" key="5">
    <source>
        <dbReference type="Proteomes" id="UP000030907"/>
    </source>
</evidence>
<accession>A0A0A7PFN8</accession>
<comment type="cofactor">
    <cofactor evidence="1">
        <name>pyridoxal 5'-phosphate</name>
        <dbReference type="ChEBI" id="CHEBI:597326"/>
    </cofactor>
</comment>
<sequence>MISAAAITRVAEREADRFRYVNPRAFAHHAAAKGWFQSVPFHWMRDWPSPVPIVAASAKDATLASIDGQTYDDFCLGDTASLFGHSPPALAAALAKQASEGLSYMLPTERGAELSQRLAAMFALPQWQVTTTASEANRAVVRWCRGISGRNKILTFNGAYHGAVDDAFVDLKGGVPTMRASLVGQVHDLRGTTAVIEFNDEAALANALRGGDIACVLAEPVMTNVGMVRDAPGFLQTLRRLCTETGTLLVFDETHTISSGYGGHGVTHGLAPDLMVVGKSIGGGVPCAIYGFSADVAERMADLYTSRPPGHSGIGTTLSANALAITAMDAMLIEVITPAAYDLMLRGSARLVTGLEQEIATANLDWHVTQVGARVEFLTCPTPPLSGGEAKAAMHPELEAAIHLFLANRGILLAPFHNMMLVSPVTGDDQIDRLVGAFADCVRALKE</sequence>
<dbReference type="STRING" id="1515612.SKP52_09550"/>
<dbReference type="AlphaFoldDB" id="A0A0A7PFN8"/>
<dbReference type="PANTHER" id="PTHR43713:SF3">
    <property type="entry name" value="GLUTAMATE-1-SEMIALDEHYDE 2,1-AMINOMUTASE 1, CHLOROPLASTIC-RELATED"/>
    <property type="match status" value="1"/>
</dbReference>
<keyword evidence="4" id="KW-0808">Transferase</keyword>
<keyword evidence="2 3" id="KW-0663">Pyridoxal phosphate</keyword>
<dbReference type="KEGG" id="sphk:SKP52_09550"/>
<dbReference type="InterPro" id="IPR005814">
    <property type="entry name" value="Aminotrans_3"/>
</dbReference>
<name>A0A0A7PFN8_9SPHN</name>
<dbReference type="NCBIfam" id="NF005453">
    <property type="entry name" value="PRK07046.1"/>
    <property type="match status" value="1"/>
</dbReference>
<dbReference type="GO" id="GO:0008483">
    <property type="term" value="F:transaminase activity"/>
    <property type="evidence" value="ECO:0007669"/>
    <property type="project" value="UniProtKB-KW"/>
</dbReference>
<evidence type="ECO:0000313" key="4">
    <source>
        <dbReference type="EMBL" id="AJA08820.1"/>
    </source>
</evidence>
<dbReference type="EMBL" id="CP009122">
    <property type="protein sequence ID" value="AJA08820.1"/>
    <property type="molecule type" value="Genomic_DNA"/>
</dbReference>
<reference evidence="4 5" key="1">
    <citation type="journal article" date="2015" name="Int. J. Syst. Evol. Microbiol.">
        <title>Description of Sphingopyxis fribergensis sp. nov. - a soil bacterium with the ability to degrade styrene and phenylacetic acid.</title>
        <authorList>
            <person name="Oelschlagel M."/>
            <person name="Ruckert C."/>
            <person name="Kalinowski J."/>
            <person name="Schmidt G."/>
            <person name="Schlomann M."/>
            <person name="Tischler D."/>
        </authorList>
    </citation>
    <scope>NUCLEOTIDE SEQUENCE [LARGE SCALE GENOMIC DNA]</scope>
    <source>
        <strain evidence="4 5">Kp5.2</strain>
    </source>
</reference>
<keyword evidence="4" id="KW-0032">Aminotransferase</keyword>
<dbReference type="SUPFAM" id="SSF53383">
    <property type="entry name" value="PLP-dependent transferases"/>
    <property type="match status" value="1"/>
</dbReference>
<dbReference type="OrthoDB" id="9801052at2"/>
<comment type="similarity">
    <text evidence="3">Belongs to the class-III pyridoxal-phosphate-dependent aminotransferase family.</text>
</comment>
<dbReference type="Gene3D" id="3.90.1150.10">
    <property type="entry name" value="Aspartate Aminotransferase, domain 1"/>
    <property type="match status" value="1"/>
</dbReference>
<protein>
    <submittedName>
        <fullName evidence="4">Aminotransferase</fullName>
    </submittedName>
</protein>
<dbReference type="RefSeq" id="WP_148309067.1">
    <property type="nucleotide sequence ID" value="NZ_CP009122.1"/>
</dbReference>
<evidence type="ECO:0000256" key="3">
    <source>
        <dbReference type="RuleBase" id="RU003560"/>
    </source>
</evidence>
<dbReference type="Proteomes" id="UP000030907">
    <property type="component" value="Chromosome"/>
</dbReference>
<proteinExistence type="inferred from homology"/>
<dbReference type="PANTHER" id="PTHR43713">
    <property type="entry name" value="GLUTAMATE-1-SEMIALDEHYDE 2,1-AMINOMUTASE"/>
    <property type="match status" value="1"/>
</dbReference>
<dbReference type="InterPro" id="IPR015424">
    <property type="entry name" value="PyrdxlP-dep_Trfase"/>
</dbReference>
<evidence type="ECO:0000256" key="1">
    <source>
        <dbReference type="ARBA" id="ARBA00001933"/>
    </source>
</evidence>